<dbReference type="RefSeq" id="WP_052549481.1">
    <property type="nucleotide sequence ID" value="NZ_JMCC02000035.1"/>
</dbReference>
<reference evidence="5 6" key="1">
    <citation type="submission" date="2014-12" db="EMBL/GenBank/DDBJ databases">
        <title>Genome assembly of Enhygromyxa salina DSM 15201.</title>
        <authorList>
            <person name="Sharma G."/>
            <person name="Subramanian S."/>
        </authorList>
    </citation>
    <scope>NUCLEOTIDE SEQUENCE [LARGE SCALE GENOMIC DNA]</scope>
    <source>
        <strain evidence="5 6">DSM 15201</strain>
    </source>
</reference>
<feature type="compositionally biased region" description="Low complexity" evidence="2">
    <location>
        <begin position="34"/>
        <end position="55"/>
    </location>
</feature>
<accession>A0A0C2D9C3</accession>
<evidence type="ECO:0000256" key="1">
    <source>
        <dbReference type="ARBA" id="ARBA00023157"/>
    </source>
</evidence>
<feature type="chain" id="PRO_5002147285" description="Copper type II ascorbate-dependent monooxygenase C-terminal domain-containing protein" evidence="3">
    <location>
        <begin position="21"/>
        <end position="479"/>
    </location>
</feature>
<dbReference type="Pfam" id="PF03712">
    <property type="entry name" value="Cu2_monoox_C"/>
    <property type="match status" value="1"/>
</dbReference>
<dbReference type="AlphaFoldDB" id="A0A0C2D9C3"/>
<comment type="caution">
    <text evidence="5">The sequence shown here is derived from an EMBL/GenBank/DDBJ whole genome shotgun (WGS) entry which is preliminary data.</text>
</comment>
<dbReference type="SUPFAM" id="SSF49742">
    <property type="entry name" value="PHM/PNGase F"/>
    <property type="match status" value="2"/>
</dbReference>
<evidence type="ECO:0000259" key="4">
    <source>
        <dbReference type="Pfam" id="PF03712"/>
    </source>
</evidence>
<dbReference type="PANTHER" id="PTHR10157">
    <property type="entry name" value="DOPAMINE BETA HYDROXYLASE RELATED"/>
    <property type="match status" value="1"/>
</dbReference>
<keyword evidence="3" id="KW-0732">Signal</keyword>
<gene>
    <name evidence="5" type="ORF">DB30_04358</name>
</gene>
<dbReference type="InterPro" id="IPR008977">
    <property type="entry name" value="PHM/PNGase_F_dom_sf"/>
</dbReference>
<proteinExistence type="predicted"/>
<organism evidence="5 6">
    <name type="scientific">Enhygromyxa salina</name>
    <dbReference type="NCBI Taxonomy" id="215803"/>
    <lineage>
        <taxon>Bacteria</taxon>
        <taxon>Pseudomonadati</taxon>
        <taxon>Myxococcota</taxon>
        <taxon>Polyangia</taxon>
        <taxon>Nannocystales</taxon>
        <taxon>Nannocystaceae</taxon>
        <taxon>Enhygromyxa</taxon>
    </lineage>
</organism>
<feature type="domain" description="Copper type II ascorbate-dependent monooxygenase C-terminal" evidence="4">
    <location>
        <begin position="370"/>
        <end position="454"/>
    </location>
</feature>
<dbReference type="Gene3D" id="2.60.120.310">
    <property type="entry name" value="Copper type II, ascorbate-dependent monooxygenase, N-terminal domain"/>
    <property type="match status" value="1"/>
</dbReference>
<dbReference type="GO" id="GO:0005507">
    <property type="term" value="F:copper ion binding"/>
    <property type="evidence" value="ECO:0007669"/>
    <property type="project" value="InterPro"/>
</dbReference>
<evidence type="ECO:0000256" key="2">
    <source>
        <dbReference type="SAM" id="MobiDB-lite"/>
    </source>
</evidence>
<dbReference type="InterPro" id="IPR024548">
    <property type="entry name" value="Cu2_monoox_C"/>
</dbReference>
<dbReference type="PANTHER" id="PTHR10157:SF23">
    <property type="entry name" value="MOXD1 HOMOLOG 1"/>
    <property type="match status" value="1"/>
</dbReference>
<dbReference type="GO" id="GO:0004500">
    <property type="term" value="F:dopamine beta-monooxygenase activity"/>
    <property type="evidence" value="ECO:0007669"/>
    <property type="project" value="InterPro"/>
</dbReference>
<dbReference type="Proteomes" id="UP000031599">
    <property type="component" value="Unassembled WGS sequence"/>
</dbReference>
<dbReference type="InterPro" id="IPR014784">
    <property type="entry name" value="Cu2_ascorb_mOase-like_C"/>
</dbReference>
<evidence type="ECO:0000256" key="3">
    <source>
        <dbReference type="SAM" id="SignalP"/>
    </source>
</evidence>
<name>A0A0C2D9C3_9BACT</name>
<evidence type="ECO:0000313" key="5">
    <source>
        <dbReference type="EMBL" id="KIG16587.1"/>
    </source>
</evidence>
<protein>
    <recommendedName>
        <fullName evidence="4">Copper type II ascorbate-dependent monooxygenase C-terminal domain-containing protein</fullName>
    </recommendedName>
</protein>
<feature type="signal peptide" evidence="3">
    <location>
        <begin position="1"/>
        <end position="20"/>
    </location>
</feature>
<sequence length="479" mass="51865">MSTKAPLFVTLLGLSLVALPACGDGGGGDELGDPDTTTGDGDPTTGDGDGDPTTGDGDGDPSAALSYWSDAKPILDQYCVTCHLEGGIGPFALETWAQVQELAPILPPSIGDLSMPPWPPNPDCNSFEGDRSLPVEAREVLLAWIDAGYPEGDAANATPDPTPPEPFVSDFTLQIPEVYTPTATPDDYRCFMVPWPEDLTEPVYVTGQVVYPDQLELVHHVISFVADAEQASFYHDLDDAEPGPGYECFGGPGKLDWTARWLGDWVPGMDAWRAPEGTGIKVEPGSWLIVQVHYSTIGQQLGPDQTTLGFQITDTVERPGTFVPVTDYRWPFGISPMTIPAGDANVHHAATLPREGDFFAYTLAVLGVGPAEEIDIWRSALHMHLIGTHAKLSILPSEGGEDCLLQIDDWDFNWQGDYMHQQPRSFGAGDSMQLDCYYDNTEANQPMINGEPKQPETIGWGDGTYDEMCLGVVYAARKL</sequence>
<feature type="region of interest" description="Disordered" evidence="2">
    <location>
        <begin position="25"/>
        <end position="63"/>
    </location>
</feature>
<dbReference type="InterPro" id="IPR036939">
    <property type="entry name" value="Cu2_ascorb_mOase_N_sf"/>
</dbReference>
<dbReference type="EMBL" id="JMCC02000035">
    <property type="protein sequence ID" value="KIG16587.1"/>
    <property type="molecule type" value="Genomic_DNA"/>
</dbReference>
<dbReference type="InterPro" id="IPR000945">
    <property type="entry name" value="DBH-like"/>
</dbReference>
<evidence type="ECO:0000313" key="6">
    <source>
        <dbReference type="Proteomes" id="UP000031599"/>
    </source>
</evidence>
<dbReference type="Gene3D" id="2.60.120.230">
    <property type="match status" value="1"/>
</dbReference>
<keyword evidence="1" id="KW-1015">Disulfide bond</keyword>